<name>A0A2G5C818_AQUCA</name>
<proteinExistence type="predicted"/>
<sequence>MRMQRVVMDGQDGEIQGEQFKTCLMRTICAAVCHKQVGLNDHIVMCFCNPLHRDRMSMELCRIELNNS</sequence>
<accession>A0A2G5C818</accession>
<evidence type="ECO:0000313" key="2">
    <source>
        <dbReference type="Proteomes" id="UP000230069"/>
    </source>
</evidence>
<organism evidence="1 2">
    <name type="scientific">Aquilegia coerulea</name>
    <name type="common">Rocky mountain columbine</name>
    <dbReference type="NCBI Taxonomy" id="218851"/>
    <lineage>
        <taxon>Eukaryota</taxon>
        <taxon>Viridiplantae</taxon>
        <taxon>Streptophyta</taxon>
        <taxon>Embryophyta</taxon>
        <taxon>Tracheophyta</taxon>
        <taxon>Spermatophyta</taxon>
        <taxon>Magnoliopsida</taxon>
        <taxon>Ranunculales</taxon>
        <taxon>Ranunculaceae</taxon>
        <taxon>Thalictroideae</taxon>
        <taxon>Aquilegia</taxon>
    </lineage>
</organism>
<reference evidence="1 2" key="1">
    <citation type="submission" date="2017-09" db="EMBL/GenBank/DDBJ databases">
        <title>WGS assembly of Aquilegia coerulea Goldsmith.</title>
        <authorList>
            <person name="Hodges S."/>
            <person name="Kramer E."/>
            <person name="Nordborg M."/>
            <person name="Tomkins J."/>
            <person name="Borevitz J."/>
            <person name="Derieg N."/>
            <person name="Yan J."/>
            <person name="Mihaltcheva S."/>
            <person name="Hayes R.D."/>
            <person name="Rokhsar D."/>
        </authorList>
    </citation>
    <scope>NUCLEOTIDE SEQUENCE [LARGE SCALE GENOMIC DNA]</scope>
    <source>
        <strain evidence="2">cv. Goldsmith</strain>
    </source>
</reference>
<keyword evidence="2" id="KW-1185">Reference proteome</keyword>
<dbReference type="OrthoDB" id="10257471at2759"/>
<evidence type="ECO:0000313" key="1">
    <source>
        <dbReference type="EMBL" id="PIA26927.1"/>
    </source>
</evidence>
<gene>
    <name evidence="1" type="ORF">AQUCO_08500018v1</name>
</gene>
<dbReference type="InParanoid" id="A0A2G5C818"/>
<protein>
    <submittedName>
        <fullName evidence="1">Uncharacterized protein</fullName>
    </submittedName>
</protein>
<dbReference type="Proteomes" id="UP000230069">
    <property type="component" value="Unassembled WGS sequence"/>
</dbReference>
<dbReference type="EMBL" id="KZ305102">
    <property type="protein sequence ID" value="PIA26927.1"/>
    <property type="molecule type" value="Genomic_DNA"/>
</dbReference>
<dbReference type="AlphaFoldDB" id="A0A2G5C818"/>